<dbReference type="EMBL" id="MU254837">
    <property type="protein sequence ID" value="KAG9239844.1"/>
    <property type="molecule type" value="Genomic_DNA"/>
</dbReference>
<gene>
    <name evidence="1" type="ORF">BJ878DRAFT_18205</name>
</gene>
<sequence length="160" mass="16552">CVEAAPTDLVAWALDGFPIYGPLVGTKEEVDSILDDCNGIDVADSQYGYQYHARSRSQVNESLTSNDGPNNTDNWKYFLGCYRGETYTTTLSDSTGICANSTTTATNATAATNATMSSVTTWASATATTTSTTSAAGTTSTPALAVFAIMGCAILGALIG</sequence>
<organism evidence="1 2">
    <name type="scientific">Calycina marina</name>
    <dbReference type="NCBI Taxonomy" id="1763456"/>
    <lineage>
        <taxon>Eukaryota</taxon>
        <taxon>Fungi</taxon>
        <taxon>Dikarya</taxon>
        <taxon>Ascomycota</taxon>
        <taxon>Pezizomycotina</taxon>
        <taxon>Leotiomycetes</taxon>
        <taxon>Helotiales</taxon>
        <taxon>Pezizellaceae</taxon>
        <taxon>Calycina</taxon>
    </lineage>
</organism>
<name>A0A9P7YU31_9HELO</name>
<dbReference type="Proteomes" id="UP000887226">
    <property type="component" value="Unassembled WGS sequence"/>
</dbReference>
<protein>
    <submittedName>
        <fullName evidence="1">Uncharacterized protein</fullName>
    </submittedName>
</protein>
<reference evidence="1" key="1">
    <citation type="journal article" date="2021" name="IMA Fungus">
        <title>Genomic characterization of three marine fungi, including Emericellopsis atlantica sp. nov. with signatures of a generalist lifestyle and marine biomass degradation.</title>
        <authorList>
            <person name="Hagestad O.C."/>
            <person name="Hou L."/>
            <person name="Andersen J.H."/>
            <person name="Hansen E.H."/>
            <person name="Altermark B."/>
            <person name="Li C."/>
            <person name="Kuhnert E."/>
            <person name="Cox R.J."/>
            <person name="Crous P.W."/>
            <person name="Spatafora J.W."/>
            <person name="Lail K."/>
            <person name="Amirebrahimi M."/>
            <person name="Lipzen A."/>
            <person name="Pangilinan J."/>
            <person name="Andreopoulos W."/>
            <person name="Hayes R.D."/>
            <person name="Ng V."/>
            <person name="Grigoriev I.V."/>
            <person name="Jackson S.A."/>
            <person name="Sutton T.D.S."/>
            <person name="Dobson A.D.W."/>
            <person name="Rama T."/>
        </authorList>
    </citation>
    <scope>NUCLEOTIDE SEQUENCE</scope>
    <source>
        <strain evidence="1">TRa3180A</strain>
    </source>
</reference>
<comment type="caution">
    <text evidence="1">The sequence shown here is derived from an EMBL/GenBank/DDBJ whole genome shotgun (WGS) entry which is preliminary data.</text>
</comment>
<evidence type="ECO:0000313" key="2">
    <source>
        <dbReference type="Proteomes" id="UP000887226"/>
    </source>
</evidence>
<feature type="non-terminal residue" evidence="1">
    <location>
        <position position="1"/>
    </location>
</feature>
<keyword evidence="2" id="KW-1185">Reference proteome</keyword>
<proteinExistence type="predicted"/>
<dbReference type="OrthoDB" id="197925at2759"/>
<dbReference type="AlphaFoldDB" id="A0A9P7YU31"/>
<accession>A0A9P7YU31</accession>
<evidence type="ECO:0000313" key="1">
    <source>
        <dbReference type="EMBL" id="KAG9239844.1"/>
    </source>
</evidence>